<comment type="caution">
    <text evidence="1">The sequence shown here is derived from an EMBL/GenBank/DDBJ whole genome shotgun (WGS) entry which is preliminary data.</text>
</comment>
<keyword evidence="2" id="KW-1185">Reference proteome</keyword>
<organism evidence="1 2">
    <name type="scientific">Roseateles subflavus</name>
    <dbReference type="NCBI Taxonomy" id="3053353"/>
    <lineage>
        <taxon>Bacteria</taxon>
        <taxon>Pseudomonadati</taxon>
        <taxon>Pseudomonadota</taxon>
        <taxon>Betaproteobacteria</taxon>
        <taxon>Burkholderiales</taxon>
        <taxon>Sphaerotilaceae</taxon>
        <taxon>Roseateles</taxon>
    </lineage>
</organism>
<reference evidence="1 2" key="1">
    <citation type="submission" date="2023-06" db="EMBL/GenBank/DDBJ databases">
        <title>Pelomonas sp. APW6 16S ribosomal RNA gene genome sequencing and assembly.</title>
        <authorList>
            <person name="Woo H."/>
        </authorList>
    </citation>
    <scope>NUCLEOTIDE SEQUENCE [LARGE SCALE GENOMIC DNA]</scope>
    <source>
        <strain evidence="1 2">APW6</strain>
    </source>
</reference>
<dbReference type="RefSeq" id="WP_285980491.1">
    <property type="nucleotide sequence ID" value="NZ_JASVDS010000001.1"/>
</dbReference>
<evidence type="ECO:0000313" key="1">
    <source>
        <dbReference type="EMBL" id="MDL5030351.1"/>
    </source>
</evidence>
<sequence>MDLIARIEALFLRRGRAEYESDVAQPVPVLAHALQCAQLAEWAHADHELVAASLLHDLGQLIDAEAGAPLRIESHETAALSLLAQGFGPGVLEPIRLHVQAKRYLVATEAGYEAGLSPSSRLSLERQGGRMNAEERLLFLAQPYAREALQLRRWDDLARQPGKRTPPLAYYLDLLADLMRDMRTPPRLLIA</sequence>
<dbReference type="Proteomes" id="UP001238603">
    <property type="component" value="Unassembled WGS sequence"/>
</dbReference>
<dbReference type="InterPro" id="IPR052567">
    <property type="entry name" value="OP_Dioxygenase"/>
</dbReference>
<dbReference type="EMBL" id="JASVDS010000001">
    <property type="protein sequence ID" value="MDL5030351.1"/>
    <property type="molecule type" value="Genomic_DNA"/>
</dbReference>
<name>A0ABT7LBW1_9BURK</name>
<dbReference type="PANTHER" id="PTHR40202:SF1">
    <property type="entry name" value="HD DOMAIN-CONTAINING PROTEIN"/>
    <property type="match status" value="1"/>
</dbReference>
<accession>A0ABT7LBW1</accession>
<dbReference type="Gene3D" id="1.10.3210.10">
    <property type="entry name" value="Hypothetical protein af1432"/>
    <property type="match status" value="1"/>
</dbReference>
<dbReference type="SUPFAM" id="SSF109604">
    <property type="entry name" value="HD-domain/PDEase-like"/>
    <property type="match status" value="1"/>
</dbReference>
<evidence type="ECO:0000313" key="2">
    <source>
        <dbReference type="Proteomes" id="UP001238603"/>
    </source>
</evidence>
<proteinExistence type="predicted"/>
<dbReference type="PANTHER" id="PTHR40202">
    <property type="match status" value="1"/>
</dbReference>
<protein>
    <submittedName>
        <fullName evidence="1">HD domain-containing protein</fullName>
    </submittedName>
</protein>
<gene>
    <name evidence="1" type="ORF">QRD43_00420</name>
</gene>